<reference evidence="1 2" key="1">
    <citation type="submission" date="2018-09" db="EMBL/GenBank/DDBJ databases">
        <authorList>
            <person name="Grouzdev D.S."/>
            <person name="Krutkina M.S."/>
        </authorList>
    </citation>
    <scope>NUCLEOTIDE SEQUENCE [LARGE SCALE GENOMIC DNA]</scope>
    <source>
        <strain evidence="1 2">RmlP001</strain>
    </source>
</reference>
<keyword evidence="2" id="KW-1185">Reference proteome</keyword>
<accession>A0A4Q2RES3</accession>
<dbReference type="RefSeq" id="WP_129220077.1">
    <property type="nucleotide sequence ID" value="NZ_QYBC01000012.1"/>
</dbReference>
<reference evidence="1 2" key="2">
    <citation type="submission" date="2019-02" db="EMBL/GenBank/DDBJ databases">
        <title>'Lichenibacterium ramalinii' gen. nov. sp. nov., 'Lichenibacterium minor' gen. nov. sp. nov.</title>
        <authorList>
            <person name="Pankratov T."/>
        </authorList>
    </citation>
    <scope>NUCLEOTIDE SEQUENCE [LARGE SCALE GENOMIC DNA]</scope>
    <source>
        <strain evidence="1 2">RmlP001</strain>
    </source>
</reference>
<evidence type="ECO:0000313" key="1">
    <source>
        <dbReference type="EMBL" id="RYB03956.1"/>
    </source>
</evidence>
<dbReference type="EMBL" id="QYBC01000012">
    <property type="protein sequence ID" value="RYB03956.1"/>
    <property type="molecule type" value="Genomic_DNA"/>
</dbReference>
<dbReference type="AlphaFoldDB" id="A0A4Q2RES3"/>
<proteinExistence type="predicted"/>
<protein>
    <submittedName>
        <fullName evidence="1">Uncharacterized protein</fullName>
    </submittedName>
</protein>
<evidence type="ECO:0000313" key="2">
    <source>
        <dbReference type="Proteomes" id="UP000289411"/>
    </source>
</evidence>
<organism evidence="1 2">
    <name type="scientific">Lichenibacterium ramalinae</name>
    <dbReference type="NCBI Taxonomy" id="2316527"/>
    <lineage>
        <taxon>Bacteria</taxon>
        <taxon>Pseudomonadati</taxon>
        <taxon>Pseudomonadota</taxon>
        <taxon>Alphaproteobacteria</taxon>
        <taxon>Hyphomicrobiales</taxon>
        <taxon>Lichenihabitantaceae</taxon>
        <taxon>Lichenibacterium</taxon>
    </lineage>
</organism>
<comment type="caution">
    <text evidence="1">The sequence shown here is derived from an EMBL/GenBank/DDBJ whole genome shotgun (WGS) entry which is preliminary data.</text>
</comment>
<name>A0A4Q2RES3_9HYPH</name>
<sequence length="104" mass="10770">MIDLFLQAADEAALAAAFPMLRGVGHDGVAVWTAGPHHAVDAGVPIVTRPAVLDAGGAVTTPAVLDPRFSLNLRLDPAHPAVDVIVAAARPFAVDPLHPRRVFA</sequence>
<dbReference type="Proteomes" id="UP000289411">
    <property type="component" value="Unassembled WGS sequence"/>
</dbReference>
<gene>
    <name evidence="1" type="ORF">D3272_15310</name>
</gene>